<evidence type="ECO:0000256" key="5">
    <source>
        <dbReference type="ARBA" id="ARBA00022596"/>
    </source>
</evidence>
<keyword evidence="4" id="KW-1003">Cell membrane</keyword>
<evidence type="ECO:0000313" key="18">
    <source>
        <dbReference type="Proteomes" id="UP000031189"/>
    </source>
</evidence>
<keyword evidence="9" id="KW-0406">Ion transport</keyword>
<dbReference type="EC" id="7.2.2.11" evidence="13"/>
<dbReference type="AlphaFoldDB" id="A0A0B3VWS0"/>
<evidence type="ECO:0000256" key="14">
    <source>
        <dbReference type="ARBA" id="ARBA00044143"/>
    </source>
</evidence>
<dbReference type="PANTHER" id="PTHR43297:SF13">
    <property type="entry name" value="NICKEL ABC TRANSPORTER, ATP-BINDING PROTEIN"/>
    <property type="match status" value="1"/>
</dbReference>
<comment type="similarity">
    <text evidence="2">Belongs to the ABC transporter superfamily.</text>
</comment>
<evidence type="ECO:0000256" key="1">
    <source>
        <dbReference type="ARBA" id="ARBA00004202"/>
    </source>
</evidence>
<keyword evidence="7 17" id="KW-0067">ATP-binding</keyword>
<keyword evidence="5" id="KW-0533">Nickel</keyword>
<dbReference type="OrthoDB" id="9806285at2"/>
<comment type="subcellular location">
    <subcellularLocation>
        <location evidence="1">Cell membrane</location>
        <topology evidence="1">Peripheral membrane protein</topology>
    </subcellularLocation>
</comment>
<dbReference type="Pfam" id="PF00005">
    <property type="entry name" value="ABC_tran"/>
    <property type="match status" value="1"/>
</dbReference>
<evidence type="ECO:0000256" key="12">
    <source>
        <dbReference type="ARBA" id="ARBA00038669"/>
    </source>
</evidence>
<dbReference type="InterPro" id="IPR027417">
    <property type="entry name" value="P-loop_NTPase"/>
</dbReference>
<evidence type="ECO:0000313" key="17">
    <source>
        <dbReference type="EMBL" id="KHS57059.1"/>
    </source>
</evidence>
<dbReference type="SUPFAM" id="SSF52540">
    <property type="entry name" value="P-loop containing nucleoside triphosphate hydrolases"/>
    <property type="match status" value="1"/>
</dbReference>
<evidence type="ECO:0000256" key="4">
    <source>
        <dbReference type="ARBA" id="ARBA00022475"/>
    </source>
</evidence>
<organism evidence="17 18">
    <name type="scientific">Terrisporobacter othiniensis</name>
    <dbReference type="NCBI Taxonomy" id="1577792"/>
    <lineage>
        <taxon>Bacteria</taxon>
        <taxon>Bacillati</taxon>
        <taxon>Bacillota</taxon>
        <taxon>Clostridia</taxon>
        <taxon>Peptostreptococcales</taxon>
        <taxon>Peptostreptococcaceae</taxon>
        <taxon>Terrisporobacter</taxon>
    </lineage>
</organism>
<evidence type="ECO:0000256" key="10">
    <source>
        <dbReference type="ARBA" id="ARBA00023112"/>
    </source>
</evidence>
<evidence type="ECO:0000256" key="6">
    <source>
        <dbReference type="ARBA" id="ARBA00022741"/>
    </source>
</evidence>
<keyword evidence="6" id="KW-0547">Nucleotide-binding</keyword>
<dbReference type="PANTHER" id="PTHR43297">
    <property type="entry name" value="OLIGOPEPTIDE TRANSPORT ATP-BINDING PROTEIN APPD"/>
    <property type="match status" value="1"/>
</dbReference>
<dbReference type="Gene3D" id="3.40.50.300">
    <property type="entry name" value="P-loop containing nucleotide triphosphate hydrolases"/>
    <property type="match status" value="1"/>
</dbReference>
<protein>
    <recommendedName>
        <fullName evidence="14">Nickel import system ATP-binding protein NikD</fullName>
        <ecNumber evidence="13">7.2.2.11</ecNumber>
    </recommendedName>
</protein>
<dbReference type="PROSITE" id="PS00211">
    <property type="entry name" value="ABC_TRANSPORTER_1"/>
    <property type="match status" value="1"/>
</dbReference>
<evidence type="ECO:0000256" key="8">
    <source>
        <dbReference type="ARBA" id="ARBA00022967"/>
    </source>
</evidence>
<evidence type="ECO:0000256" key="7">
    <source>
        <dbReference type="ARBA" id="ARBA00022840"/>
    </source>
</evidence>
<evidence type="ECO:0000256" key="15">
    <source>
        <dbReference type="ARBA" id="ARBA00048610"/>
    </source>
</evidence>
<evidence type="ECO:0000256" key="3">
    <source>
        <dbReference type="ARBA" id="ARBA00022448"/>
    </source>
</evidence>
<dbReference type="InterPro" id="IPR017871">
    <property type="entry name" value="ABC_transporter-like_CS"/>
</dbReference>
<evidence type="ECO:0000256" key="2">
    <source>
        <dbReference type="ARBA" id="ARBA00005417"/>
    </source>
</evidence>
<dbReference type="GO" id="GO:0015413">
    <property type="term" value="F:ABC-type nickel transporter activity"/>
    <property type="evidence" value="ECO:0007669"/>
    <property type="project" value="UniProtKB-EC"/>
</dbReference>
<comment type="subunit">
    <text evidence="12">The complex is composed of two ATP-binding proteins (NikD and NikE), two transmembrane proteins (NikB and NikC) and a solute-binding protein (NikA).</text>
</comment>
<dbReference type="GO" id="GO:0016887">
    <property type="term" value="F:ATP hydrolysis activity"/>
    <property type="evidence" value="ECO:0007669"/>
    <property type="project" value="InterPro"/>
</dbReference>
<keyword evidence="10" id="KW-0921">Nickel transport</keyword>
<keyword evidence="8" id="KW-1278">Translocase</keyword>
<dbReference type="STRING" id="1577792.QX51_10215"/>
<dbReference type="Pfam" id="PF08352">
    <property type="entry name" value="oligo_HPY"/>
    <property type="match status" value="1"/>
</dbReference>
<dbReference type="InterPro" id="IPR003439">
    <property type="entry name" value="ABC_transporter-like_ATP-bd"/>
</dbReference>
<comment type="catalytic activity">
    <reaction evidence="15">
        <text>Ni(2+)(out) + ATP + H2O = Ni(2+)(in) + ADP + phosphate + H(+)</text>
        <dbReference type="Rhea" id="RHEA:15557"/>
        <dbReference type="ChEBI" id="CHEBI:15377"/>
        <dbReference type="ChEBI" id="CHEBI:15378"/>
        <dbReference type="ChEBI" id="CHEBI:30616"/>
        <dbReference type="ChEBI" id="CHEBI:43474"/>
        <dbReference type="ChEBI" id="CHEBI:49786"/>
        <dbReference type="ChEBI" id="CHEBI:456216"/>
        <dbReference type="EC" id="7.2.2.11"/>
    </reaction>
    <physiologicalReaction direction="left-to-right" evidence="15">
        <dbReference type="Rhea" id="RHEA:15558"/>
    </physiologicalReaction>
</comment>
<gene>
    <name evidence="17" type="ORF">QX51_10215</name>
</gene>
<evidence type="ECO:0000256" key="13">
    <source>
        <dbReference type="ARBA" id="ARBA00039098"/>
    </source>
</evidence>
<dbReference type="InterPro" id="IPR013563">
    <property type="entry name" value="Oligopep_ABC_C"/>
</dbReference>
<dbReference type="GO" id="GO:0005886">
    <property type="term" value="C:plasma membrane"/>
    <property type="evidence" value="ECO:0007669"/>
    <property type="project" value="UniProtKB-SubCell"/>
</dbReference>
<sequence>MNKEPILSVRNLEICFSQYTKGLKRIDSKAINNLDIDLYKGEILAVVGSSGSGKSLLAHSLLGILPSNAVTKGDITYKNEPLDEKRKEKLRGKEIVFIPQSVNYLDPLMEVGKQVKISIKDKKKSNSILRNVFSKYNLEEKVEKYYPFQLSGGMARKVLLSSALVSDCEVIIADEPTPGLDEKSLNEALKDFRDLADSGCALLIITHDISAALKIADRVAIFYGGTTLEIAKAEDFKNGGENLRHPYTKALFNALPNNKFQSIKGSQPLASELPVGCLFYDRCEKRTPDCENIKPEMKEIRDGKVRCLYAT</sequence>
<dbReference type="EMBL" id="JWHR01000093">
    <property type="protein sequence ID" value="KHS57059.1"/>
    <property type="molecule type" value="Genomic_DNA"/>
</dbReference>
<dbReference type="RefSeq" id="WP_039679817.1">
    <property type="nucleotide sequence ID" value="NZ_JAXECK010000027.1"/>
</dbReference>
<keyword evidence="3" id="KW-0813">Transport</keyword>
<evidence type="ECO:0000259" key="16">
    <source>
        <dbReference type="PROSITE" id="PS50893"/>
    </source>
</evidence>
<dbReference type="InterPro" id="IPR003593">
    <property type="entry name" value="AAA+_ATPase"/>
</dbReference>
<dbReference type="SMART" id="SM00382">
    <property type="entry name" value="AAA"/>
    <property type="match status" value="1"/>
</dbReference>
<feature type="domain" description="ABC transporter" evidence="16">
    <location>
        <begin position="9"/>
        <end position="249"/>
    </location>
</feature>
<dbReference type="Proteomes" id="UP000031189">
    <property type="component" value="Unassembled WGS sequence"/>
</dbReference>
<dbReference type="GO" id="GO:0005524">
    <property type="term" value="F:ATP binding"/>
    <property type="evidence" value="ECO:0007669"/>
    <property type="project" value="UniProtKB-KW"/>
</dbReference>
<accession>A0A0B3VWS0</accession>
<proteinExistence type="inferred from homology"/>
<keyword evidence="11" id="KW-0472">Membrane</keyword>
<keyword evidence="18" id="KW-1185">Reference proteome</keyword>
<comment type="caution">
    <text evidence="17">The sequence shown here is derived from an EMBL/GenBank/DDBJ whole genome shotgun (WGS) entry which is preliminary data.</text>
</comment>
<dbReference type="InterPro" id="IPR050388">
    <property type="entry name" value="ABC_Ni/Peptide_Import"/>
</dbReference>
<name>A0A0B3VWS0_9FIRM</name>
<dbReference type="NCBIfam" id="TIGR01727">
    <property type="entry name" value="oligo_HPY"/>
    <property type="match status" value="1"/>
</dbReference>
<evidence type="ECO:0000256" key="11">
    <source>
        <dbReference type="ARBA" id="ARBA00023136"/>
    </source>
</evidence>
<evidence type="ECO:0000256" key="9">
    <source>
        <dbReference type="ARBA" id="ARBA00023065"/>
    </source>
</evidence>
<dbReference type="PROSITE" id="PS50893">
    <property type="entry name" value="ABC_TRANSPORTER_2"/>
    <property type="match status" value="1"/>
</dbReference>
<reference evidence="17 18" key="1">
    <citation type="submission" date="2014-12" db="EMBL/GenBank/DDBJ databases">
        <title>Draft genome sequence of Terrisporobacter sp. 08-306576, isolated from the blood culture of a bacteremia patient.</title>
        <authorList>
            <person name="Lund L.C."/>
            <person name="Sydenham T.V."/>
            <person name="Hogh S.V."/>
            <person name="Skov M.N."/>
            <person name="Kemp M."/>
            <person name="Justesen U.S."/>
        </authorList>
    </citation>
    <scope>NUCLEOTIDE SEQUENCE [LARGE SCALE GENOMIC DNA]</scope>
    <source>
        <strain evidence="17 18">08-306576</strain>
    </source>
</reference>
<dbReference type="GO" id="GO:0015833">
    <property type="term" value="P:peptide transport"/>
    <property type="evidence" value="ECO:0007669"/>
    <property type="project" value="InterPro"/>
</dbReference>